<dbReference type="Pfam" id="PF10145">
    <property type="entry name" value="PhageMin_Tail"/>
    <property type="match status" value="1"/>
</dbReference>
<feature type="coiled-coil region" evidence="1">
    <location>
        <begin position="23"/>
        <end position="78"/>
    </location>
</feature>
<dbReference type="Proteomes" id="UP000031121">
    <property type="component" value="Chromosome"/>
</dbReference>
<reference evidence="4" key="1">
    <citation type="submission" date="2014-08" db="EMBL/GenBank/DDBJ databases">
        <title>Coriobacteriaceae sp. complete genome.</title>
        <authorList>
            <person name="Looft T."/>
            <person name="Bayles D.O."/>
            <person name="Stanton T.B."/>
        </authorList>
    </citation>
    <scope>NUCLEOTIDE SEQUENCE [LARGE SCALE GENOMIC DNA]</scope>
    <source>
        <strain evidence="4">68-1-3</strain>
    </source>
</reference>
<evidence type="ECO:0000313" key="3">
    <source>
        <dbReference type="EMBL" id="AJC11722.1"/>
    </source>
</evidence>
<organism evidence="3 4">
    <name type="scientific">Berryella intestinalis</name>
    <dbReference type="NCBI Taxonomy" id="1531429"/>
    <lineage>
        <taxon>Bacteria</taxon>
        <taxon>Bacillati</taxon>
        <taxon>Actinomycetota</taxon>
        <taxon>Coriobacteriia</taxon>
        <taxon>Eggerthellales</taxon>
        <taxon>Eggerthellaceae</taxon>
        <taxon>Berryella</taxon>
    </lineage>
</organism>
<dbReference type="EMBL" id="CP009302">
    <property type="protein sequence ID" value="AJC11722.1"/>
    <property type="molecule type" value="Genomic_DNA"/>
</dbReference>
<keyword evidence="4" id="KW-1185">Reference proteome</keyword>
<dbReference type="STRING" id="1531429.JI75_02610"/>
<keyword evidence="1" id="KW-0175">Coiled coil</keyword>
<dbReference type="NCBIfam" id="TIGR01760">
    <property type="entry name" value="tape_meas_TP901"/>
    <property type="match status" value="1"/>
</dbReference>
<evidence type="ECO:0000256" key="1">
    <source>
        <dbReference type="SAM" id="Coils"/>
    </source>
</evidence>
<feature type="domain" description="Phage tail tape measure protein" evidence="2">
    <location>
        <begin position="198"/>
        <end position="390"/>
    </location>
</feature>
<dbReference type="KEGG" id="cbac:JI75_02610"/>
<dbReference type="SUPFAM" id="SSF58104">
    <property type="entry name" value="Methyl-accepting chemotaxis protein (MCP) signaling domain"/>
    <property type="match status" value="1"/>
</dbReference>
<evidence type="ECO:0000259" key="2">
    <source>
        <dbReference type="Pfam" id="PF10145"/>
    </source>
</evidence>
<evidence type="ECO:0000313" key="4">
    <source>
        <dbReference type="Proteomes" id="UP000031121"/>
    </source>
</evidence>
<dbReference type="HOGENOM" id="CLU_283972_0_0_11"/>
<sequence>MADAYKGLTIKLGADDTKLSAALKNAKKLANGTGAEMRNLQKALKLDPGNTKLLAEQQEVLQKQVAASTEKLELLKKAESEIGKENMSGEQWTYLQADIVLTQNRLDDLNDKLAVTRARLDPAVLSSLGGALAARSADFERIGARVSSAGSALTRTLTPAIIGAGGASLAAAVKIDAALTGVKKTVNGTDEQYQRLKESAIEFSKVNAVSADQVLDIQALGAQLGFAIDELDEFSRVVSGLDIATNMDAETAGTEMARFANITKMSHGEISNYASAVVGLGNNMATTESDISAMAMRLAAAGTQVGMSQADILGLAAALSSMGVEAEAGGTAISTIMSQIDKDVATNSASVKTWADAAGMSAQAFADAWRSDPVDALSALLSGMEGATAEGGNMSVMLEELGIDSVRQTDIMKRLAGNSDLVAKAVSLSNDEWSKNTALGAEVENRNSSLAAKIEMLKNRVIAMAEEFGGPLADALLDVVDQAEPLIKQIESGVRAFANMSDGEQRAVVQTLALAAALGPALKVIGGGIGSIGRFGESLKKMSETMSGVEKMSGSVKFGLASMGLAIVAAEIALVYRQWEDHNREMRQAEEIARGLANAEGAAAAAVSSAGDAAEDASSSLSSVRDDFADLRREMADMVKGWSDNWASLHGSKAELDSYVGTIKELAGQSGLTAEKQNALKNAVDGYNRITGDSISITDEANGKLADTEGNAIQSADAIEKMADAWYASARAQAYAKQIGDLFEKQVEIQEQMVAAQREVDKLQKRYDESTNPSTGLITELGKAKEALDGLKGAYDDTSRSIDDTTKKMNLVDQKMIELIDRNSELAVRLRDAGLGSADLSKALTDMGVSAERAAAMSTDQLFGLAEQVKEMDALKIDPKTFRVSDDGTISDQLGRVWDLKAQTIDGKHYTVSDDGTISVAGTSIDGLNAMEVADKPFEVTDGGTAAQAGDKVAAVDARKIDDKEFSVRALDRATGIIDGIKNKLLSLAGVDIPVGRNASGGISPVRIERVPMHADGGIYTAATLTNVGVVGEAGAEAVLNGPGGSAIVPLTNRHYVRPFARAVAAEIPQAPPIDLSGVESRLDALTDQVREMDVLIDGERAGRILAPIINERLGAVKEEMQR</sequence>
<protein>
    <recommendedName>
        <fullName evidence="2">Phage tail tape measure protein domain-containing protein</fullName>
    </recommendedName>
</protein>
<accession>A0A0A8B9B9</accession>
<dbReference type="InterPro" id="IPR010090">
    <property type="entry name" value="Phage_tape_meas"/>
</dbReference>
<reference evidence="3 4" key="2">
    <citation type="journal article" date="2015" name="Genome Announc.">
        <title>Complete Genome Sequence of Coriobacteriaceae Strain 68-1-3, a Novel Mucus-Degrading Isolate from the Swine Intestinal Tract.</title>
        <authorList>
            <person name="Looft T."/>
            <person name="Bayles D.O."/>
            <person name="Alt D.P."/>
            <person name="Stanton T.B."/>
        </authorList>
    </citation>
    <scope>NUCLEOTIDE SEQUENCE [LARGE SCALE GENOMIC DNA]</scope>
    <source>
        <strain evidence="3 4">68-1-3</strain>
    </source>
</reference>
<proteinExistence type="predicted"/>
<gene>
    <name evidence="3" type="ORF">JI75_02610</name>
</gene>
<dbReference type="OrthoDB" id="3196853at2"/>
<dbReference type="RefSeq" id="WP_039688499.1">
    <property type="nucleotide sequence ID" value="NZ_CP009302.1"/>
</dbReference>
<name>A0A0A8B9B9_9ACTN</name>
<dbReference type="AlphaFoldDB" id="A0A0A8B9B9"/>